<evidence type="ECO:0000259" key="2">
    <source>
        <dbReference type="SMART" id="SM00834"/>
    </source>
</evidence>
<feature type="compositionally biased region" description="Basic and acidic residues" evidence="1">
    <location>
        <begin position="54"/>
        <end position="66"/>
    </location>
</feature>
<evidence type="ECO:0000313" key="3">
    <source>
        <dbReference type="EMBL" id="NDL59691.1"/>
    </source>
</evidence>
<feature type="domain" description="Putative regulatory protein FmdB zinc ribbon" evidence="2">
    <location>
        <begin position="1"/>
        <end position="41"/>
    </location>
</feature>
<accession>A0A7K3M8L0</accession>
<feature type="compositionally biased region" description="Basic and acidic residues" evidence="1">
    <location>
        <begin position="74"/>
        <end position="84"/>
    </location>
</feature>
<dbReference type="NCBIfam" id="TIGR02605">
    <property type="entry name" value="CxxC_CxxC_SSSS"/>
    <property type="match status" value="1"/>
</dbReference>
<keyword evidence="4" id="KW-1185">Reference proteome</keyword>
<proteinExistence type="predicted"/>
<dbReference type="AlphaFoldDB" id="A0A7K3M8L0"/>
<protein>
    <submittedName>
        <fullName evidence="3">Zinc ribbon domain-containing protein</fullName>
    </submittedName>
</protein>
<evidence type="ECO:0000313" key="4">
    <source>
        <dbReference type="Proteomes" id="UP000460435"/>
    </source>
</evidence>
<dbReference type="RefSeq" id="WP_162452382.1">
    <property type="nucleotide sequence ID" value="NZ_WLZY01000008.1"/>
</dbReference>
<evidence type="ECO:0000256" key="1">
    <source>
        <dbReference type="SAM" id="MobiDB-lite"/>
    </source>
</evidence>
<dbReference type="InterPro" id="IPR013429">
    <property type="entry name" value="Regulatory_FmdB_Zinc_ribbon"/>
</dbReference>
<name>A0A7K3M8L0_9ACTN</name>
<sequence length="93" mass="10363">MALYEYRCAGCGIFEVARAMGSAPSSHPCARCGSDARRSFSIPHVNRAPTPLRKALDRAEKSRDEPAVVTRVPPQRDRQPGRQDPRRKHLPTP</sequence>
<organism evidence="3 4">
    <name type="scientific">Phytoactinopolyspora mesophila</name>
    <dbReference type="NCBI Taxonomy" id="2650750"/>
    <lineage>
        <taxon>Bacteria</taxon>
        <taxon>Bacillati</taxon>
        <taxon>Actinomycetota</taxon>
        <taxon>Actinomycetes</taxon>
        <taxon>Jiangellales</taxon>
        <taxon>Jiangellaceae</taxon>
        <taxon>Phytoactinopolyspora</taxon>
    </lineage>
</organism>
<dbReference type="Proteomes" id="UP000460435">
    <property type="component" value="Unassembled WGS sequence"/>
</dbReference>
<dbReference type="Pfam" id="PF09723">
    <property type="entry name" value="Zn_ribbon_8"/>
    <property type="match status" value="1"/>
</dbReference>
<comment type="caution">
    <text evidence="3">The sequence shown here is derived from an EMBL/GenBank/DDBJ whole genome shotgun (WGS) entry which is preliminary data.</text>
</comment>
<feature type="region of interest" description="Disordered" evidence="1">
    <location>
        <begin position="33"/>
        <end position="93"/>
    </location>
</feature>
<gene>
    <name evidence="3" type="ORF">F7O44_21705</name>
</gene>
<dbReference type="SMART" id="SM00834">
    <property type="entry name" value="CxxC_CXXC_SSSS"/>
    <property type="match status" value="1"/>
</dbReference>
<reference evidence="3 4" key="1">
    <citation type="submission" date="2019-11" db="EMBL/GenBank/DDBJ databases">
        <authorList>
            <person name="Li X.-J."/>
            <person name="Feng X.-M."/>
        </authorList>
    </citation>
    <scope>NUCLEOTIDE SEQUENCE [LARGE SCALE GENOMIC DNA]</scope>
    <source>
        <strain evidence="3 4">XMNu-373</strain>
    </source>
</reference>
<dbReference type="EMBL" id="WLZY01000008">
    <property type="protein sequence ID" value="NDL59691.1"/>
    <property type="molecule type" value="Genomic_DNA"/>
</dbReference>